<name>Q76R72_MUMIV</name>
<protein>
    <submittedName>
        <fullName evidence="1">Coding sequence</fullName>
    </submittedName>
</protein>
<proteinExistence type="predicted"/>
<dbReference type="EMBL" id="V01115">
    <property type="protein sequence ID" value="CAA24311.1"/>
    <property type="molecule type" value="Genomic_DNA"/>
</dbReference>
<organismHost>
    <name type="scientific">Mus musculus</name>
    <name type="common">Mouse</name>
    <dbReference type="NCBI Taxonomy" id="10090"/>
</organismHost>
<dbReference type="GeneID" id="1489591"/>
<evidence type="ECO:0000313" key="1">
    <source>
        <dbReference type="EMBL" id="CAA24311.1"/>
    </source>
</evidence>
<sequence length="9" mass="1061">MVGWWGINV</sequence>
<accession>Q76R72</accession>
<dbReference type="RefSeq" id="NP_041246.1">
    <property type="nucleotide sequence ID" value="NC_001510.1"/>
</dbReference>
<organism evidence="1">
    <name type="scientific">Murine minute virus</name>
    <name type="common">MVM</name>
    <name type="synonym">Murine parvovirus</name>
    <dbReference type="NCBI Taxonomy" id="10794"/>
    <lineage>
        <taxon>Viruses</taxon>
        <taxon>Monodnaviria</taxon>
        <taxon>Shotokuvirae</taxon>
        <taxon>Cossaviricota</taxon>
        <taxon>Quintoviricetes</taxon>
        <taxon>Piccovirales</taxon>
        <taxon>Parvoviridae</taxon>
        <taxon>Parvovirinae</taxon>
        <taxon>Protoparvovirus</taxon>
        <taxon>Protoparvovirus rodent1</taxon>
    </lineage>
</organism>
<reference evidence="1" key="1">
    <citation type="journal article" date="1983" name="Nucleic Acids Res.">
        <title>The complete DNA sequence of minute virus of mice, an autonomous parvovirus.</title>
        <authorList>
            <person name="Astell C.R."/>
            <person name="Thomson M."/>
            <person name="Merchlinsky M."/>
            <person name="Ward D.C."/>
        </authorList>
    </citation>
    <scope>NUCLEOTIDE SEQUENCE</scope>
</reference>